<comment type="caution">
    <text evidence="7">The sequence shown here is derived from an EMBL/GenBank/DDBJ whole genome shotgun (WGS) entry which is preliminary data.</text>
</comment>
<dbReference type="PANTHER" id="PTHR43142:SF1">
    <property type="entry name" value="CARBOXYLIC ESTER HYDROLASE"/>
    <property type="match status" value="1"/>
</dbReference>
<evidence type="ECO:0000256" key="5">
    <source>
        <dbReference type="RuleBase" id="RU361235"/>
    </source>
</evidence>
<keyword evidence="2" id="KW-0719">Serine esterase</keyword>
<evidence type="ECO:0000256" key="4">
    <source>
        <dbReference type="ARBA" id="ARBA00023180"/>
    </source>
</evidence>
<keyword evidence="3 5" id="KW-0378">Hydrolase</keyword>
<evidence type="ECO:0000256" key="3">
    <source>
        <dbReference type="ARBA" id="ARBA00022801"/>
    </source>
</evidence>
<dbReference type="InterPro" id="IPR029058">
    <property type="entry name" value="AB_hydrolase_fold"/>
</dbReference>
<feature type="domain" description="Carboxylesterase type B" evidence="6">
    <location>
        <begin position="16"/>
        <end position="544"/>
    </location>
</feature>
<accession>A0A6G0TRT5</accession>
<dbReference type="Proteomes" id="UP000475862">
    <property type="component" value="Unassembled WGS sequence"/>
</dbReference>
<name>A0A6G0TRT5_APHGL</name>
<evidence type="ECO:0000256" key="1">
    <source>
        <dbReference type="ARBA" id="ARBA00005964"/>
    </source>
</evidence>
<evidence type="ECO:0000256" key="2">
    <source>
        <dbReference type="ARBA" id="ARBA00022487"/>
    </source>
</evidence>
<evidence type="ECO:0000313" key="7">
    <source>
        <dbReference type="EMBL" id="KAE9537482.1"/>
    </source>
</evidence>
<dbReference type="EMBL" id="VYZN01000018">
    <property type="protein sequence ID" value="KAE9537482.1"/>
    <property type="molecule type" value="Genomic_DNA"/>
</dbReference>
<dbReference type="InterPro" id="IPR019826">
    <property type="entry name" value="Carboxylesterase_B_AS"/>
</dbReference>
<dbReference type="OrthoDB" id="19653at2759"/>
<proteinExistence type="inferred from homology"/>
<dbReference type="AlphaFoldDB" id="A0A6G0TRT5"/>
<dbReference type="InterPro" id="IPR002018">
    <property type="entry name" value="CarbesteraseB"/>
</dbReference>
<reference evidence="7 8" key="1">
    <citation type="submission" date="2019-08" db="EMBL/GenBank/DDBJ databases">
        <title>The genome of the soybean aphid Biotype 1, its phylome, world population structure and adaptation to the North American continent.</title>
        <authorList>
            <person name="Giordano R."/>
            <person name="Donthu R.K."/>
            <person name="Hernandez A.G."/>
            <person name="Wright C.L."/>
            <person name="Zimin A.V."/>
        </authorList>
    </citation>
    <scope>NUCLEOTIDE SEQUENCE [LARGE SCALE GENOMIC DNA]</scope>
    <source>
        <tissue evidence="7">Whole aphids</tissue>
    </source>
</reference>
<dbReference type="GO" id="GO:0052689">
    <property type="term" value="F:carboxylic ester hydrolase activity"/>
    <property type="evidence" value="ECO:0007669"/>
    <property type="project" value="UniProtKB-KW"/>
</dbReference>
<dbReference type="PROSITE" id="PS00122">
    <property type="entry name" value="CARBOXYLESTERASE_B_1"/>
    <property type="match status" value="1"/>
</dbReference>
<dbReference type="Gene3D" id="3.40.50.1820">
    <property type="entry name" value="alpha/beta hydrolase"/>
    <property type="match status" value="1"/>
</dbReference>
<comment type="similarity">
    <text evidence="1 5">Belongs to the type-B carboxylesterase/lipase family.</text>
</comment>
<sequence length="552" mass="62394">MFFIKIFLQITVGKMEVVIEQGALKGLQKKTLLSNKPYVSFLGIPYAQPPVNDLRFKAPVKHPGWSGVLNAVSERDKCTQYVFMTNHIVGSEDCLYLNISVPQQNELNGKLAVMIFIHGGAFNYGSGSMNEYSPDYFLDENVIVVTINYRLNALGFLNLDIDECPGNVGLKDQLFAIKWVKANIAAFGGDVNNITIFGESAGSASVHYHTISPQSRGLFQKAIMQSGSAFNPWAFTENHRASAYKLAKNLGCLSNDPKEILKYLKNVSEIDLVKETEFKIIININIDLFIKDETDFMDYKFVPSIESDVVSNPFLPAHPKTLATSTFPVPVIIGVNNMEGIVALTEDRVSLFSDDHHITDEISKLFRNRHSTETISKIKDFYFNKSNISSETMKLENICHLHSDVFFFNGVYETFDCFLKQNGSPVYEYEFQFDGELNGPKNMIFATRPVLRHAIKGACHADDVNYFFRDLSGVDPKPNSPELEMCKMMSKMWTNFAKTSNPNSPDLSFKWINATACDLKYLSIDGDRTCMIQGMMNNKRFRFWKELSESIV</sequence>
<organism evidence="7 8">
    <name type="scientific">Aphis glycines</name>
    <name type="common">Soybean aphid</name>
    <dbReference type="NCBI Taxonomy" id="307491"/>
    <lineage>
        <taxon>Eukaryota</taxon>
        <taxon>Metazoa</taxon>
        <taxon>Ecdysozoa</taxon>
        <taxon>Arthropoda</taxon>
        <taxon>Hexapoda</taxon>
        <taxon>Insecta</taxon>
        <taxon>Pterygota</taxon>
        <taxon>Neoptera</taxon>
        <taxon>Paraneoptera</taxon>
        <taxon>Hemiptera</taxon>
        <taxon>Sternorrhyncha</taxon>
        <taxon>Aphidomorpha</taxon>
        <taxon>Aphidoidea</taxon>
        <taxon>Aphididae</taxon>
        <taxon>Aphidini</taxon>
        <taxon>Aphis</taxon>
        <taxon>Aphis</taxon>
    </lineage>
</organism>
<dbReference type="Pfam" id="PF00135">
    <property type="entry name" value="COesterase"/>
    <property type="match status" value="1"/>
</dbReference>
<evidence type="ECO:0000259" key="6">
    <source>
        <dbReference type="Pfam" id="PF00135"/>
    </source>
</evidence>
<dbReference type="PANTHER" id="PTHR43142">
    <property type="entry name" value="CARBOXYLIC ESTER HYDROLASE"/>
    <property type="match status" value="1"/>
</dbReference>
<gene>
    <name evidence="7" type="ORF">AGLY_006505</name>
</gene>
<dbReference type="EC" id="3.1.1.-" evidence="5"/>
<evidence type="ECO:0000313" key="8">
    <source>
        <dbReference type="Proteomes" id="UP000475862"/>
    </source>
</evidence>
<dbReference type="SUPFAM" id="SSF53474">
    <property type="entry name" value="alpha/beta-Hydrolases"/>
    <property type="match status" value="1"/>
</dbReference>
<protein>
    <recommendedName>
        <fullName evidence="5">Carboxylic ester hydrolase</fullName>
        <ecNumber evidence="5">3.1.1.-</ecNumber>
    </recommendedName>
</protein>
<keyword evidence="8" id="KW-1185">Reference proteome</keyword>
<keyword evidence="4" id="KW-0325">Glycoprotein</keyword>